<sequence>MSTPTIELLCHHRSIRAYTPEPVSDEQIELILTAAQAVSSSNFLQCTSIIRVTDTELRSKLAVLAGNQPYVTQAPEFWVFCADLNRHKQLVPQVELGKAEQLLVGCVDTAIMAQNAVVAAESLGLGCVYIGGIRGQIEQVTTLLNLPKYVLPLFGVCIGHPAQHPDIKPRLPKAAMFFENHYQPIQKSLIDEYNTTMANYYQQRSSNQKVSGWSDTIEKILNSVKRDTMLDYLHQQGWINK</sequence>
<name>A0AB94ICH3_9GAMM</name>
<dbReference type="AlphaFoldDB" id="A0AB94ICH3"/>
<keyword evidence="2 5" id="KW-0285">Flavoprotein</keyword>
<protein>
    <submittedName>
        <fullName evidence="7">Oxygen-insensitive NADPH nitroreductase</fullName>
        <ecNumber evidence="7">1.5.1.38</ecNumber>
    </submittedName>
</protein>
<dbReference type="EC" id="1.5.1.38" evidence="7"/>
<evidence type="ECO:0000313" key="8">
    <source>
        <dbReference type="Proteomes" id="UP000506160"/>
    </source>
</evidence>
<reference evidence="7 8" key="1">
    <citation type="journal article" date="2014" name="Appl. Environ. Microbiol.">
        <title>Genomic features of a bumble bee symbiont reflect its host environment.</title>
        <authorList>
            <person name="Martinson V.G."/>
            <person name="Magoc T."/>
            <person name="Koch H."/>
            <person name="Salzberg S.L."/>
            <person name="Moran N.A."/>
        </authorList>
    </citation>
    <scope>NUCLEOTIDE SEQUENCE [LARGE SCALE GENOMIC DNA]</scope>
    <source>
        <strain evidence="7 8">Bimp</strain>
    </source>
</reference>
<feature type="domain" description="Nitroreductase" evidence="6">
    <location>
        <begin position="12"/>
        <end position="160"/>
    </location>
</feature>
<evidence type="ECO:0000259" key="6">
    <source>
        <dbReference type="Pfam" id="PF00881"/>
    </source>
</evidence>
<dbReference type="Proteomes" id="UP000506160">
    <property type="component" value="Unassembled WGS sequence"/>
</dbReference>
<dbReference type="SUPFAM" id="SSF55469">
    <property type="entry name" value="FMN-dependent nitroreductase-like"/>
    <property type="match status" value="1"/>
</dbReference>
<dbReference type="NCBIfam" id="NF008033">
    <property type="entry name" value="PRK10765.1"/>
    <property type="match status" value="1"/>
</dbReference>
<keyword evidence="3 5" id="KW-0288">FMN</keyword>
<keyword evidence="5" id="KW-0521">NADP</keyword>
<dbReference type="EMBL" id="AWGA01000055">
    <property type="protein sequence ID" value="TEA27116.1"/>
    <property type="molecule type" value="Genomic_DNA"/>
</dbReference>
<dbReference type="GO" id="GO:0052873">
    <property type="term" value="F:FMN reductase (NADPH) activity"/>
    <property type="evidence" value="ECO:0007669"/>
    <property type="project" value="UniProtKB-EC"/>
</dbReference>
<dbReference type="InterPro" id="IPR016446">
    <property type="entry name" value="Flavin_OxRdtase_Frp"/>
</dbReference>
<gene>
    <name evidence="7" type="primary">nfsA</name>
    <name evidence="7" type="ORF">O970_05490</name>
</gene>
<dbReference type="Pfam" id="PF00881">
    <property type="entry name" value="Nitroreductase"/>
    <property type="match status" value="1"/>
</dbReference>
<dbReference type="PIRSF" id="PIRSF005426">
    <property type="entry name" value="Frp"/>
    <property type="match status" value="1"/>
</dbReference>
<dbReference type="CDD" id="cd02146">
    <property type="entry name" value="NfsA-like"/>
    <property type="match status" value="1"/>
</dbReference>
<evidence type="ECO:0000256" key="4">
    <source>
        <dbReference type="ARBA" id="ARBA00023002"/>
    </source>
</evidence>
<evidence type="ECO:0000256" key="5">
    <source>
        <dbReference type="PIRNR" id="PIRNR005426"/>
    </source>
</evidence>
<dbReference type="InterPro" id="IPR029479">
    <property type="entry name" value="Nitroreductase"/>
</dbReference>
<proteinExistence type="inferred from homology"/>
<dbReference type="PANTHER" id="PTHR43425:SF2">
    <property type="entry name" value="OXYGEN-INSENSITIVE NADPH NITROREDUCTASE"/>
    <property type="match status" value="1"/>
</dbReference>
<keyword evidence="4 5" id="KW-0560">Oxidoreductase</keyword>
<organism evidence="7 8">
    <name type="scientific">Candidatus Schmidhempelia bombi str. Bimp</name>
    <dbReference type="NCBI Taxonomy" id="1387197"/>
    <lineage>
        <taxon>Bacteria</taxon>
        <taxon>Pseudomonadati</taxon>
        <taxon>Pseudomonadota</taxon>
        <taxon>Gammaproteobacteria</taxon>
        <taxon>Orbales</taxon>
        <taxon>Orbaceae</taxon>
        <taxon>Candidatus Schmidhempelia</taxon>
    </lineage>
</organism>
<comment type="similarity">
    <text evidence="1 5">Belongs to the flavin oxidoreductase frp family.</text>
</comment>
<accession>A0AB94ICH3</accession>
<comment type="caution">
    <text evidence="7">The sequence shown here is derived from an EMBL/GenBank/DDBJ whole genome shotgun (WGS) entry which is preliminary data.</text>
</comment>
<dbReference type="Gene3D" id="3.40.109.10">
    <property type="entry name" value="NADH Oxidase"/>
    <property type="match status" value="1"/>
</dbReference>
<evidence type="ECO:0000256" key="2">
    <source>
        <dbReference type="ARBA" id="ARBA00022630"/>
    </source>
</evidence>
<evidence type="ECO:0000256" key="1">
    <source>
        <dbReference type="ARBA" id="ARBA00008366"/>
    </source>
</evidence>
<dbReference type="RefSeq" id="WP_024496135.1">
    <property type="nucleotide sequence ID" value="NZ_AWGA01000055.1"/>
</dbReference>
<keyword evidence="8" id="KW-1185">Reference proteome</keyword>
<dbReference type="InterPro" id="IPR000415">
    <property type="entry name" value="Nitroreductase-like"/>
</dbReference>
<evidence type="ECO:0000256" key="3">
    <source>
        <dbReference type="ARBA" id="ARBA00022643"/>
    </source>
</evidence>
<dbReference type="PANTHER" id="PTHR43425">
    <property type="entry name" value="OXYGEN-INSENSITIVE NADPH NITROREDUCTASE"/>
    <property type="match status" value="1"/>
</dbReference>
<evidence type="ECO:0000313" key="7">
    <source>
        <dbReference type="EMBL" id="TEA27116.1"/>
    </source>
</evidence>